<organism evidence="1 2">
    <name type="scientific">Hyalomma asiaticum</name>
    <name type="common">Tick</name>
    <dbReference type="NCBI Taxonomy" id="266040"/>
    <lineage>
        <taxon>Eukaryota</taxon>
        <taxon>Metazoa</taxon>
        <taxon>Ecdysozoa</taxon>
        <taxon>Arthropoda</taxon>
        <taxon>Chelicerata</taxon>
        <taxon>Arachnida</taxon>
        <taxon>Acari</taxon>
        <taxon>Parasitiformes</taxon>
        <taxon>Ixodida</taxon>
        <taxon>Ixodoidea</taxon>
        <taxon>Ixodidae</taxon>
        <taxon>Hyalomminae</taxon>
        <taxon>Hyalomma</taxon>
    </lineage>
</organism>
<accession>A0ACB7T1X2</accession>
<gene>
    <name evidence="1" type="ORF">HPB50_009099</name>
</gene>
<sequence length="308" mass="32882">MTAGLQPEDGSWARDMLSFGSGGRERRPAILREGRCVTSDDNGQVTPDKKPRRQHRPMDIAAPRRTLDISAVSRLGRRRNTASVRHSYRKYSISPGKVMIRAPRKANVVSPPINLKNPATALAAARNAVALARSAAAELYIVGNTVDDASCYAVPIRDQQPRALFPASVTSTACRGTRGGGHLESLSAGADLDFPTIKHCSAGETSVQPHGEESSSSETEQEEQHSSAASSSSWEHSSPPSSAPSSIQATTDNNSQPSWRLLGQAPLLPQPFPHHPDGARRTSPSCVVGSMPSPTDEGEFPAWPPQGL</sequence>
<evidence type="ECO:0000313" key="2">
    <source>
        <dbReference type="Proteomes" id="UP000821845"/>
    </source>
</evidence>
<proteinExistence type="predicted"/>
<keyword evidence="2" id="KW-1185">Reference proteome</keyword>
<protein>
    <submittedName>
        <fullName evidence="1">Uncharacterized protein</fullName>
    </submittedName>
</protein>
<name>A0ACB7T1X2_HYAAI</name>
<dbReference type="Proteomes" id="UP000821845">
    <property type="component" value="Chromosome 11"/>
</dbReference>
<comment type="caution">
    <text evidence="1">The sequence shown here is derived from an EMBL/GenBank/DDBJ whole genome shotgun (WGS) entry which is preliminary data.</text>
</comment>
<dbReference type="EMBL" id="CM023491">
    <property type="protein sequence ID" value="KAH6940860.1"/>
    <property type="molecule type" value="Genomic_DNA"/>
</dbReference>
<reference evidence="1" key="1">
    <citation type="submission" date="2020-05" db="EMBL/GenBank/DDBJ databases">
        <title>Large-scale comparative analyses of tick genomes elucidate their genetic diversity and vector capacities.</title>
        <authorList>
            <person name="Jia N."/>
            <person name="Wang J."/>
            <person name="Shi W."/>
            <person name="Du L."/>
            <person name="Sun Y."/>
            <person name="Zhan W."/>
            <person name="Jiang J."/>
            <person name="Wang Q."/>
            <person name="Zhang B."/>
            <person name="Ji P."/>
            <person name="Sakyi L.B."/>
            <person name="Cui X."/>
            <person name="Yuan T."/>
            <person name="Jiang B."/>
            <person name="Yang W."/>
            <person name="Lam T.T.-Y."/>
            <person name="Chang Q."/>
            <person name="Ding S."/>
            <person name="Wang X."/>
            <person name="Zhu J."/>
            <person name="Ruan X."/>
            <person name="Zhao L."/>
            <person name="Wei J."/>
            <person name="Que T."/>
            <person name="Du C."/>
            <person name="Cheng J."/>
            <person name="Dai P."/>
            <person name="Han X."/>
            <person name="Huang E."/>
            <person name="Gao Y."/>
            <person name="Liu J."/>
            <person name="Shao H."/>
            <person name="Ye R."/>
            <person name="Li L."/>
            <person name="Wei W."/>
            <person name="Wang X."/>
            <person name="Wang C."/>
            <person name="Yang T."/>
            <person name="Huo Q."/>
            <person name="Li W."/>
            <person name="Guo W."/>
            <person name="Chen H."/>
            <person name="Zhou L."/>
            <person name="Ni X."/>
            <person name="Tian J."/>
            <person name="Zhou Y."/>
            <person name="Sheng Y."/>
            <person name="Liu T."/>
            <person name="Pan Y."/>
            <person name="Xia L."/>
            <person name="Li J."/>
            <person name="Zhao F."/>
            <person name="Cao W."/>
        </authorList>
    </citation>
    <scope>NUCLEOTIDE SEQUENCE</scope>
    <source>
        <strain evidence="1">Hyas-2018</strain>
    </source>
</reference>
<evidence type="ECO:0000313" key="1">
    <source>
        <dbReference type="EMBL" id="KAH6940860.1"/>
    </source>
</evidence>